<dbReference type="GO" id="GO:0097367">
    <property type="term" value="F:carbohydrate derivative binding"/>
    <property type="evidence" value="ECO:0007669"/>
    <property type="project" value="InterPro"/>
</dbReference>
<dbReference type="InterPro" id="IPR017552">
    <property type="entry name" value="PHI/rmpB"/>
</dbReference>
<evidence type="ECO:0000259" key="2">
    <source>
        <dbReference type="PROSITE" id="PS51464"/>
    </source>
</evidence>
<reference evidence="3 4" key="1">
    <citation type="submission" date="2019-05" db="EMBL/GenBank/DDBJ databases">
        <title>Psychrobacillus vulpis sp. nov., a new species isolated from feces of a red fox that inhabits in The Tablas de Daimiel Natural Park, Albacete, Spain.</title>
        <authorList>
            <person name="Rodriguez M."/>
            <person name="Reina J.C."/>
            <person name="Bejar V."/>
            <person name="Llamas I."/>
        </authorList>
    </citation>
    <scope>NUCLEOTIDE SEQUENCE [LARGE SCALE GENOMIC DNA]</scope>
    <source>
        <strain evidence="3 4">NEAU-3TGS17</strain>
    </source>
</reference>
<dbReference type="PROSITE" id="PS51464">
    <property type="entry name" value="SIS"/>
    <property type="match status" value="1"/>
</dbReference>
<dbReference type="Proteomes" id="UP000317316">
    <property type="component" value="Unassembled WGS sequence"/>
</dbReference>
<dbReference type="Pfam" id="PF01380">
    <property type="entry name" value="SIS"/>
    <property type="match status" value="1"/>
</dbReference>
<evidence type="ECO:0000313" key="3">
    <source>
        <dbReference type="EMBL" id="TQR09750.1"/>
    </source>
</evidence>
<dbReference type="InterPro" id="IPR001347">
    <property type="entry name" value="SIS_dom"/>
</dbReference>
<feature type="domain" description="SIS" evidence="2">
    <location>
        <begin position="26"/>
        <end position="166"/>
    </location>
</feature>
<keyword evidence="4" id="KW-1185">Reference proteome</keyword>
<organism evidence="3 4">
    <name type="scientific">Psychrobacillus lasiicapitis</name>
    <dbReference type="NCBI Taxonomy" id="1636719"/>
    <lineage>
        <taxon>Bacteria</taxon>
        <taxon>Bacillati</taxon>
        <taxon>Bacillota</taxon>
        <taxon>Bacilli</taxon>
        <taxon>Bacillales</taxon>
        <taxon>Bacillaceae</taxon>
        <taxon>Psychrobacillus</taxon>
    </lineage>
</organism>
<comment type="caution">
    <text evidence="3">The sequence shown here is derived from an EMBL/GenBank/DDBJ whole genome shotgun (WGS) entry which is preliminary data.</text>
</comment>
<name>A0A544SX13_9BACI</name>
<dbReference type="AlphaFoldDB" id="A0A544SX13"/>
<sequence>MITISKILTEMKDVCTNVKEKEYRQLVDLFKKDIRFFFTGEGRSGLIAKVIAMRLMHSGKTVFVLGETTTPAIKERDVLIVLSGSGRTANTLNVLEGASKVGSQIFMITTNTEVLAQYNGLIIPAATKYRLPNEPETIQPLGNQFDQAAHIILDAAIIDSLDSLQTNDTLKNKHSNLE</sequence>
<dbReference type="CDD" id="cd05005">
    <property type="entry name" value="SIS_PHI"/>
    <property type="match status" value="1"/>
</dbReference>
<dbReference type="GO" id="GO:0016853">
    <property type="term" value="F:isomerase activity"/>
    <property type="evidence" value="ECO:0007669"/>
    <property type="project" value="InterPro"/>
</dbReference>
<dbReference type="PANTHER" id="PTHR43443:SF1">
    <property type="entry name" value="3-HEXULOSE-6-PHOSPHATE ISOMERASE"/>
    <property type="match status" value="1"/>
</dbReference>
<gene>
    <name evidence="3" type="ORF">FG382_18570</name>
</gene>
<evidence type="ECO:0000313" key="4">
    <source>
        <dbReference type="Proteomes" id="UP000317316"/>
    </source>
</evidence>
<dbReference type="EMBL" id="VDGH01000012">
    <property type="protein sequence ID" value="TQR09750.1"/>
    <property type="molecule type" value="Genomic_DNA"/>
</dbReference>
<dbReference type="OrthoDB" id="9797832at2"/>
<dbReference type="SUPFAM" id="SSF53697">
    <property type="entry name" value="SIS domain"/>
    <property type="match status" value="1"/>
</dbReference>
<dbReference type="RefSeq" id="WP_142540391.1">
    <property type="nucleotide sequence ID" value="NZ_BMIE01000001.1"/>
</dbReference>
<dbReference type="GO" id="GO:1901135">
    <property type="term" value="P:carbohydrate derivative metabolic process"/>
    <property type="evidence" value="ECO:0007669"/>
    <property type="project" value="InterPro"/>
</dbReference>
<dbReference type="Gene3D" id="3.40.50.10490">
    <property type="entry name" value="Glucose-6-phosphate isomerase like protein, domain 1"/>
    <property type="match status" value="1"/>
</dbReference>
<proteinExistence type="inferred from homology"/>
<dbReference type="NCBIfam" id="TIGR03127">
    <property type="entry name" value="RuMP_HxlB"/>
    <property type="match status" value="1"/>
</dbReference>
<dbReference type="InterPro" id="IPR046348">
    <property type="entry name" value="SIS_dom_sf"/>
</dbReference>
<accession>A0A544SX13</accession>
<evidence type="ECO:0000256" key="1">
    <source>
        <dbReference type="ARBA" id="ARBA00009235"/>
    </source>
</evidence>
<comment type="similarity">
    <text evidence="1">Belongs to the SIS family. PHI subfamily.</text>
</comment>
<dbReference type="PANTHER" id="PTHR43443">
    <property type="entry name" value="3-HEXULOSE-6-PHOSPHATE ISOMERASE"/>
    <property type="match status" value="1"/>
</dbReference>
<protein>
    <submittedName>
        <fullName evidence="3">SIS domain-containing protein</fullName>
    </submittedName>
</protein>